<organism evidence="2 3">
    <name type="scientific">Schistosoma mattheei</name>
    <dbReference type="NCBI Taxonomy" id="31246"/>
    <lineage>
        <taxon>Eukaryota</taxon>
        <taxon>Metazoa</taxon>
        <taxon>Spiralia</taxon>
        <taxon>Lophotrochozoa</taxon>
        <taxon>Platyhelminthes</taxon>
        <taxon>Trematoda</taxon>
        <taxon>Digenea</taxon>
        <taxon>Strigeidida</taxon>
        <taxon>Schistosomatoidea</taxon>
        <taxon>Schistosomatidae</taxon>
        <taxon>Schistosoma</taxon>
    </lineage>
</organism>
<name>A0A3P8E828_9TREM</name>
<dbReference type="PANTHER" id="PTHR22538:SF0">
    <property type="entry name" value="CILIA- AND FLAGELLA-ASSOCIATED PROTEIN 74"/>
    <property type="match status" value="1"/>
</dbReference>
<dbReference type="Pfam" id="PF24798">
    <property type="entry name" value="Ig-CFAP74_4th"/>
    <property type="match status" value="1"/>
</dbReference>
<reference evidence="2 3" key="1">
    <citation type="submission" date="2018-11" db="EMBL/GenBank/DDBJ databases">
        <authorList>
            <consortium name="Pathogen Informatics"/>
        </authorList>
    </citation>
    <scope>NUCLEOTIDE SEQUENCE [LARGE SCALE GENOMIC DNA]</scope>
    <source>
        <strain>Denwood</strain>
        <strain evidence="3">Zambia</strain>
    </source>
</reference>
<proteinExistence type="predicted"/>
<accession>A0A3P8E828</accession>
<dbReference type="EMBL" id="UZAL01032139">
    <property type="protein sequence ID" value="VDP60142.1"/>
    <property type="molecule type" value="Genomic_DNA"/>
</dbReference>
<protein>
    <recommendedName>
        <fullName evidence="1">CFAP74 fourth Ig-like domain-containing protein</fullName>
    </recommendedName>
</protein>
<evidence type="ECO:0000259" key="1">
    <source>
        <dbReference type="Pfam" id="PF24798"/>
    </source>
</evidence>
<evidence type="ECO:0000313" key="3">
    <source>
        <dbReference type="Proteomes" id="UP000269396"/>
    </source>
</evidence>
<feature type="domain" description="CFAP74 fourth Ig-like" evidence="1">
    <location>
        <begin position="1"/>
        <end position="35"/>
    </location>
</feature>
<dbReference type="InterPro" id="IPR056310">
    <property type="entry name" value="Ig-CFAP74_4th"/>
</dbReference>
<dbReference type="AlphaFoldDB" id="A0A3P8E828"/>
<dbReference type="PANTHER" id="PTHR22538">
    <property type="entry name" value="CILIA- AND FLAGELLA-ASSOCIATED PROTEIN 74"/>
    <property type="match status" value="1"/>
</dbReference>
<dbReference type="Proteomes" id="UP000269396">
    <property type="component" value="Unassembled WGS sequence"/>
</dbReference>
<dbReference type="Gene3D" id="2.60.40.10">
    <property type="entry name" value="Immunoglobulins"/>
    <property type="match status" value="2"/>
</dbReference>
<sequence>MEVLFQPKKAKEYHFVLVCKSGIGRIFTTECTGVGVYSPLSLSTNQLYFNPTPISESNTSNLKIHNHHTSSNPFTHVQPCIGTDTKPVPVGRRAFELQVIKATITNSYGLIAEDNLSNDLLESILSNLISFYPATGTLKPGESQQINIRFSPCLNKQCIQREASRLCDIDKQKRKKEQSLVNEEDKTVKLNKANQPVSKAGQITPAKKDKIADKKTLKIPDEKTTSETDTFILPTDPDSINEGSVEYTKGFNSLLTYYPYYPPTFFSNRNESEEVEFSQPLTEANELSVIKLGEYTWPGVHVVYRVACFVGDGPGSDTAAKPSPTYKKENTLFFELICPIIRPALLIEPNKNYNQLDFGAICAGQRNIRILTVKNISPYSLKLKPKPLNPVGAFEIIQFKESIKSREICSLSFAFTPNPQQTYCTEIFTLDAYPIDNKITGINVNEFCPIHVKFSAHWHNLIKFLNTNVAIKSRRHSVELIDSPELASIPYSLQKTEQQSLISNLKQTTHYLNFGYILLGGFIERQITLYNPTNITLNFQIQIDENQTGGSRNLNGLPVFMVLPNQGKIKPGTFLLYVVFRIIVTSFTNKRKCTTPLKCEC</sequence>
<dbReference type="InterPro" id="IPR013783">
    <property type="entry name" value="Ig-like_fold"/>
</dbReference>
<evidence type="ECO:0000313" key="2">
    <source>
        <dbReference type="EMBL" id="VDP60142.1"/>
    </source>
</evidence>
<gene>
    <name evidence="2" type="ORF">SMTD_LOCUS12133</name>
</gene>
<keyword evidence="3" id="KW-1185">Reference proteome</keyword>